<evidence type="ECO:0000313" key="2">
    <source>
        <dbReference type="EMBL" id="CAL4936493.1"/>
    </source>
</evidence>
<dbReference type="PANTHER" id="PTHR33086:SF54">
    <property type="entry name" value="DUF1618 DOMAIN-CONTAINING PROTEIN"/>
    <property type="match status" value="1"/>
</dbReference>
<sequence>MDAACPSPDFMAVEYTLAANLTGAAPGPEWVPVECASKEAYGCGDLGEKRFLQGLTLHVRRLERADLINTSLSIALTDEAVRSIQSELGLPLRLQGVDGLVPDVQGSVKVADAGVLVICVYFNIWDFGSSTYYLVYDTADASLYMIPFIPARVVEAICTVTPVPARAAAGQGHELALVAQKLWPQPERGRLCVCTPATRAASSHADPDDDDGPWEIKVHRGFPDFPQAFVVDLVFSCEGKAFWADLSRGVAYSDLRQDGPAVDAAFVALPDGYEIDYPSLPEDVWIDTVKVSRTMGCVQGSVKFVSIDPGVTTRRRPPGNNANATVIKVWTLDLDRRRWEEEEGLTCAWGELWTKACAMDARLRDVQPLEPQYPVLLPDGALCLLLPKTRHRRRGPRVKKPDYICSFDMLSKSCLCFRQVCNYHIVDPIILPYDFFKNCYPAPKRKPPTRKRKIQSISTQMPT</sequence>
<reference evidence="2" key="1">
    <citation type="submission" date="2024-10" db="EMBL/GenBank/DDBJ databases">
        <authorList>
            <person name="Ryan C."/>
        </authorList>
    </citation>
    <scope>NUCLEOTIDE SEQUENCE [LARGE SCALE GENOMIC DNA]</scope>
</reference>
<dbReference type="InterPro" id="IPR011676">
    <property type="entry name" value="DUF1618"/>
</dbReference>
<keyword evidence="3" id="KW-1185">Reference proteome</keyword>
<feature type="domain" description="DUF1618" evidence="1">
    <location>
        <begin position="243"/>
        <end position="378"/>
    </location>
</feature>
<gene>
    <name evidence="2" type="ORF">URODEC1_LOCUS29955</name>
</gene>
<evidence type="ECO:0000313" key="3">
    <source>
        <dbReference type="Proteomes" id="UP001497457"/>
    </source>
</evidence>
<dbReference type="PANTHER" id="PTHR33086">
    <property type="entry name" value="OS05G0468200 PROTEIN-RELATED"/>
    <property type="match status" value="1"/>
</dbReference>
<accession>A0ABC8Y3A0</accession>
<dbReference type="Pfam" id="PF07762">
    <property type="entry name" value="DUF1618"/>
    <property type="match status" value="1"/>
</dbReference>
<dbReference type="AlphaFoldDB" id="A0ABC8Y3A0"/>
<organism evidence="2 3">
    <name type="scientific">Urochloa decumbens</name>
    <dbReference type="NCBI Taxonomy" id="240449"/>
    <lineage>
        <taxon>Eukaryota</taxon>
        <taxon>Viridiplantae</taxon>
        <taxon>Streptophyta</taxon>
        <taxon>Embryophyta</taxon>
        <taxon>Tracheophyta</taxon>
        <taxon>Spermatophyta</taxon>
        <taxon>Magnoliopsida</taxon>
        <taxon>Liliopsida</taxon>
        <taxon>Poales</taxon>
        <taxon>Poaceae</taxon>
        <taxon>PACMAD clade</taxon>
        <taxon>Panicoideae</taxon>
        <taxon>Panicodae</taxon>
        <taxon>Paniceae</taxon>
        <taxon>Melinidinae</taxon>
        <taxon>Urochloa</taxon>
    </lineage>
</organism>
<evidence type="ECO:0000259" key="1">
    <source>
        <dbReference type="Pfam" id="PF07762"/>
    </source>
</evidence>
<protein>
    <recommendedName>
        <fullName evidence="1">DUF1618 domain-containing protein</fullName>
    </recommendedName>
</protein>
<dbReference type="Proteomes" id="UP001497457">
    <property type="component" value="Chromosome 15b"/>
</dbReference>
<proteinExistence type="predicted"/>
<name>A0ABC8Y3A0_9POAL</name>
<dbReference type="EMBL" id="OZ075125">
    <property type="protein sequence ID" value="CAL4936493.1"/>
    <property type="molecule type" value="Genomic_DNA"/>
</dbReference>